<sequence>MPIIDLRQAFNLLSVSALPANLAGFAGLCTETETPRSNIGAILVKRRDCVAASVSSWRN</sequence>
<protein>
    <submittedName>
        <fullName evidence="1">Uncharacterized protein</fullName>
    </submittedName>
</protein>
<comment type="caution">
    <text evidence="1">The sequence shown here is derived from an EMBL/GenBank/DDBJ whole genome shotgun (WGS) entry which is preliminary data.</text>
</comment>
<evidence type="ECO:0000313" key="2">
    <source>
        <dbReference type="Proteomes" id="UP000824540"/>
    </source>
</evidence>
<gene>
    <name evidence="1" type="ORF">JZ751_017994</name>
</gene>
<accession>A0A8T2PPY4</accession>
<organism evidence="1 2">
    <name type="scientific">Albula glossodonta</name>
    <name type="common">roundjaw bonefish</name>
    <dbReference type="NCBI Taxonomy" id="121402"/>
    <lineage>
        <taxon>Eukaryota</taxon>
        <taxon>Metazoa</taxon>
        <taxon>Chordata</taxon>
        <taxon>Craniata</taxon>
        <taxon>Vertebrata</taxon>
        <taxon>Euteleostomi</taxon>
        <taxon>Actinopterygii</taxon>
        <taxon>Neopterygii</taxon>
        <taxon>Teleostei</taxon>
        <taxon>Albuliformes</taxon>
        <taxon>Albulidae</taxon>
        <taxon>Albula</taxon>
    </lineage>
</organism>
<reference evidence="1" key="1">
    <citation type="thesis" date="2021" institute="BYU ScholarsArchive" country="Provo, UT, USA">
        <title>Applications of and Algorithms for Genome Assembly and Genomic Analyses with an Emphasis on Marine Teleosts.</title>
        <authorList>
            <person name="Pickett B.D."/>
        </authorList>
    </citation>
    <scope>NUCLEOTIDE SEQUENCE</scope>
    <source>
        <strain evidence="1">HI-2016</strain>
    </source>
</reference>
<dbReference type="EMBL" id="JAFBMS010000004">
    <property type="protein sequence ID" value="KAG9353399.1"/>
    <property type="molecule type" value="Genomic_DNA"/>
</dbReference>
<dbReference type="Proteomes" id="UP000824540">
    <property type="component" value="Unassembled WGS sequence"/>
</dbReference>
<evidence type="ECO:0000313" key="1">
    <source>
        <dbReference type="EMBL" id="KAG9353399.1"/>
    </source>
</evidence>
<dbReference type="AlphaFoldDB" id="A0A8T2PPY4"/>
<proteinExistence type="predicted"/>
<keyword evidence="2" id="KW-1185">Reference proteome</keyword>
<name>A0A8T2PPY4_9TELE</name>